<keyword evidence="2" id="KW-1185">Reference proteome</keyword>
<dbReference type="EMBL" id="JAUSTY010000006">
    <property type="protein sequence ID" value="MDQ0165899.1"/>
    <property type="molecule type" value="Genomic_DNA"/>
</dbReference>
<evidence type="ECO:0000313" key="2">
    <source>
        <dbReference type="Proteomes" id="UP001235840"/>
    </source>
</evidence>
<sequence>MIVTQHQDYVNSVLRKLDIITATLLLTGQVTIGGVFLQTNSSFSVTVGGPITGGYRLESKDKSKLGNAVIDIIDVLLAIFLLADKINVQGTYFTLGRFSVVLGGPLFRGAKTEARDAHEYARDFNKFLTATKR</sequence>
<dbReference type="RefSeq" id="WP_307393601.1">
    <property type="nucleotide sequence ID" value="NZ_JAUSTY010000006.1"/>
</dbReference>
<accession>A0ABT9VY50</accession>
<gene>
    <name evidence="1" type="ORF">J2S11_001800</name>
</gene>
<protein>
    <submittedName>
        <fullName evidence="1">Uncharacterized protein</fullName>
    </submittedName>
</protein>
<dbReference type="Proteomes" id="UP001235840">
    <property type="component" value="Unassembled WGS sequence"/>
</dbReference>
<comment type="caution">
    <text evidence="1">The sequence shown here is derived from an EMBL/GenBank/DDBJ whole genome shotgun (WGS) entry which is preliminary data.</text>
</comment>
<organism evidence="1 2">
    <name type="scientific">Caldalkalibacillus horti</name>
    <dbReference type="NCBI Taxonomy" id="77523"/>
    <lineage>
        <taxon>Bacteria</taxon>
        <taxon>Bacillati</taxon>
        <taxon>Bacillota</taxon>
        <taxon>Bacilli</taxon>
        <taxon>Bacillales</taxon>
        <taxon>Bacillaceae</taxon>
        <taxon>Caldalkalibacillus</taxon>
    </lineage>
</organism>
<reference evidence="1 2" key="1">
    <citation type="submission" date="2023-07" db="EMBL/GenBank/DDBJ databases">
        <title>Genomic Encyclopedia of Type Strains, Phase IV (KMG-IV): sequencing the most valuable type-strain genomes for metagenomic binning, comparative biology and taxonomic classification.</title>
        <authorList>
            <person name="Goeker M."/>
        </authorList>
    </citation>
    <scope>NUCLEOTIDE SEQUENCE [LARGE SCALE GENOMIC DNA]</scope>
    <source>
        <strain evidence="1 2">DSM 12751</strain>
    </source>
</reference>
<evidence type="ECO:0000313" key="1">
    <source>
        <dbReference type="EMBL" id="MDQ0165899.1"/>
    </source>
</evidence>
<proteinExistence type="predicted"/>
<name>A0ABT9VY50_9BACI</name>